<dbReference type="AlphaFoldDB" id="A0A6N4A4P6"/>
<organism evidence="1 2">
    <name type="scientific">Oenococcus oeni</name>
    <name type="common">Leuconostoc oenos</name>
    <dbReference type="NCBI Taxonomy" id="1247"/>
    <lineage>
        <taxon>Bacteria</taxon>
        <taxon>Bacillati</taxon>
        <taxon>Bacillota</taxon>
        <taxon>Bacilli</taxon>
        <taxon>Lactobacillales</taxon>
        <taxon>Lactobacillaceae</taxon>
        <taxon>Oenococcus</taxon>
    </lineage>
</organism>
<evidence type="ECO:0000313" key="2">
    <source>
        <dbReference type="Proteomes" id="UP000181728"/>
    </source>
</evidence>
<gene>
    <name evidence="1" type="ORF">ATX59_07285</name>
</gene>
<protein>
    <submittedName>
        <fullName evidence="1">Uncharacterized protein</fullName>
    </submittedName>
</protein>
<reference evidence="1 2" key="1">
    <citation type="journal article" date="2016" name="BMC Genomics">
        <title>Consensus pan-genome assembly of the specialised wine bacterium Oenococcus oeni.</title>
        <authorList>
            <person name="Sternes P.R."/>
            <person name="Borneman A.R."/>
        </authorList>
    </citation>
    <scope>NUCLEOTIDE SEQUENCE [LARGE SCALE GENOMIC DNA]</scope>
    <source>
        <strain evidence="1 2">AWRIB661</strain>
    </source>
</reference>
<evidence type="ECO:0000313" key="1">
    <source>
        <dbReference type="EMBL" id="OIM20781.1"/>
    </source>
</evidence>
<sequence>MDTLPWNIFGTNGVSYIQKILKTTSSFASNANTLIFGDSNSFVYASQYSQYDLNPSINDLELTGFTGKLRQDAVGSKYIDFDKEFDRLNSNVSKVASYVRSSGHTPVVTSPSWQYNRQIDASNVDITNGNTKFINIAADDLPTN</sequence>
<accession>A0A6N4A4P6</accession>
<name>A0A6N4A4P6_OENOE</name>
<comment type="caution">
    <text evidence="1">The sequence shown here is derived from an EMBL/GenBank/DDBJ whole genome shotgun (WGS) entry which is preliminary data.</text>
</comment>
<proteinExistence type="predicted"/>
<dbReference type="EMBL" id="MLOK01000048">
    <property type="protein sequence ID" value="OIM20781.1"/>
    <property type="molecule type" value="Genomic_DNA"/>
</dbReference>
<dbReference type="RefSeq" id="WP_071449044.1">
    <property type="nucleotide sequence ID" value="NZ_MLOK01000048.1"/>
</dbReference>
<dbReference type="Proteomes" id="UP000181728">
    <property type="component" value="Unassembled WGS sequence"/>
</dbReference>